<comment type="catalytic activity">
    <reaction evidence="1">
        <text>AMP + diphosphate = 5-phospho-alpha-D-ribose 1-diphosphate + adenine</text>
        <dbReference type="Rhea" id="RHEA:16609"/>
        <dbReference type="ChEBI" id="CHEBI:16708"/>
        <dbReference type="ChEBI" id="CHEBI:33019"/>
        <dbReference type="ChEBI" id="CHEBI:58017"/>
        <dbReference type="ChEBI" id="CHEBI:456215"/>
        <dbReference type="EC" id="2.4.2.7"/>
    </reaction>
</comment>
<dbReference type="CDD" id="cd06223">
    <property type="entry name" value="PRTases_typeI"/>
    <property type="match status" value="1"/>
</dbReference>
<dbReference type="EC" id="2.4.2.7" evidence="6"/>
<dbReference type="NCBIfam" id="NF002636">
    <property type="entry name" value="PRK02304.1-5"/>
    <property type="match status" value="1"/>
</dbReference>
<feature type="domain" description="Phosphoribosyltransferase" evidence="11">
    <location>
        <begin position="77"/>
        <end position="177"/>
    </location>
</feature>
<name>A0A0F7SIL2_PHARH</name>
<dbReference type="HAMAP" id="MF_00004">
    <property type="entry name" value="Aden_phosphoribosyltr"/>
    <property type="match status" value="1"/>
</dbReference>
<comment type="function">
    <text evidence="2">Catalyzes a salvage reaction resulting in the formation of AMP, that is energically less costly than de novo synthesis.</text>
</comment>
<dbReference type="AlphaFoldDB" id="A0A0F7SIL2"/>
<dbReference type="SUPFAM" id="SSF53271">
    <property type="entry name" value="PRTase-like"/>
    <property type="match status" value="1"/>
</dbReference>
<dbReference type="GO" id="GO:0002055">
    <property type="term" value="F:adenine binding"/>
    <property type="evidence" value="ECO:0007669"/>
    <property type="project" value="TreeGrafter"/>
</dbReference>
<evidence type="ECO:0000256" key="5">
    <source>
        <dbReference type="ARBA" id="ARBA00008391"/>
    </source>
</evidence>
<dbReference type="InterPro" id="IPR050054">
    <property type="entry name" value="UPRTase/APRTase"/>
</dbReference>
<dbReference type="FunFam" id="3.40.50.2020:FF:000021">
    <property type="entry name" value="Adenine phosphoribosyltransferase"/>
    <property type="match status" value="1"/>
</dbReference>
<evidence type="ECO:0000313" key="12">
    <source>
        <dbReference type="EMBL" id="CDZ97169.1"/>
    </source>
</evidence>
<evidence type="ECO:0000256" key="10">
    <source>
        <dbReference type="ARBA" id="ARBA00022726"/>
    </source>
</evidence>
<keyword evidence="9 12" id="KW-0808">Transferase</keyword>
<dbReference type="EMBL" id="LN483167">
    <property type="protein sequence ID" value="CDZ97169.1"/>
    <property type="molecule type" value="Genomic_DNA"/>
</dbReference>
<dbReference type="PANTHER" id="PTHR32315">
    <property type="entry name" value="ADENINE PHOSPHORIBOSYLTRANSFERASE"/>
    <property type="match status" value="1"/>
</dbReference>
<dbReference type="GO" id="GO:0006168">
    <property type="term" value="P:adenine salvage"/>
    <property type="evidence" value="ECO:0007669"/>
    <property type="project" value="InterPro"/>
</dbReference>
<dbReference type="GO" id="GO:0006166">
    <property type="term" value="P:purine ribonucleoside salvage"/>
    <property type="evidence" value="ECO:0007669"/>
    <property type="project" value="UniProtKB-KW"/>
</dbReference>
<keyword evidence="8 12" id="KW-0328">Glycosyltransferase</keyword>
<dbReference type="InterPro" id="IPR000836">
    <property type="entry name" value="PRTase_dom"/>
</dbReference>
<dbReference type="InterPro" id="IPR029057">
    <property type="entry name" value="PRTase-like"/>
</dbReference>
<proteinExistence type="inferred from homology"/>
<accession>A0A0F7SIL2</accession>
<evidence type="ECO:0000256" key="8">
    <source>
        <dbReference type="ARBA" id="ARBA00022676"/>
    </source>
</evidence>
<dbReference type="UniPathway" id="UPA00588">
    <property type="reaction ID" value="UER00646"/>
</dbReference>
<comment type="pathway">
    <text evidence="4">Purine metabolism; AMP biosynthesis via salvage pathway; AMP from adenine: step 1/1.</text>
</comment>
<dbReference type="GO" id="GO:0044209">
    <property type="term" value="P:AMP salvage"/>
    <property type="evidence" value="ECO:0007669"/>
    <property type="project" value="UniProtKB-UniPathway"/>
</dbReference>
<organism evidence="12">
    <name type="scientific">Phaffia rhodozyma</name>
    <name type="common">Yeast</name>
    <name type="synonym">Xanthophyllomyces dendrorhous</name>
    <dbReference type="NCBI Taxonomy" id="264483"/>
    <lineage>
        <taxon>Eukaryota</taxon>
        <taxon>Fungi</taxon>
        <taxon>Dikarya</taxon>
        <taxon>Basidiomycota</taxon>
        <taxon>Agaricomycotina</taxon>
        <taxon>Tremellomycetes</taxon>
        <taxon>Cystofilobasidiales</taxon>
        <taxon>Mrakiaceae</taxon>
        <taxon>Phaffia</taxon>
    </lineage>
</organism>
<dbReference type="GO" id="GO:0003999">
    <property type="term" value="F:adenine phosphoribosyltransferase activity"/>
    <property type="evidence" value="ECO:0007669"/>
    <property type="project" value="UniProtKB-EC"/>
</dbReference>
<protein>
    <recommendedName>
        <fullName evidence="6">adenine phosphoribosyltransferase</fullName>
        <ecNumber evidence="6">2.4.2.7</ecNumber>
    </recommendedName>
</protein>
<dbReference type="GO" id="GO:0005737">
    <property type="term" value="C:cytoplasm"/>
    <property type="evidence" value="ECO:0007669"/>
    <property type="project" value="UniProtKB-SubCell"/>
</dbReference>
<evidence type="ECO:0000256" key="6">
    <source>
        <dbReference type="ARBA" id="ARBA00011893"/>
    </source>
</evidence>
<dbReference type="PANTHER" id="PTHR32315:SF3">
    <property type="entry name" value="ADENINE PHOSPHORIBOSYLTRANSFERASE"/>
    <property type="match status" value="1"/>
</dbReference>
<dbReference type="Pfam" id="PF00156">
    <property type="entry name" value="Pribosyltran"/>
    <property type="match status" value="1"/>
</dbReference>
<evidence type="ECO:0000256" key="3">
    <source>
        <dbReference type="ARBA" id="ARBA00004496"/>
    </source>
</evidence>
<dbReference type="Gene3D" id="3.40.50.2020">
    <property type="match status" value="1"/>
</dbReference>
<evidence type="ECO:0000256" key="4">
    <source>
        <dbReference type="ARBA" id="ARBA00004659"/>
    </source>
</evidence>
<dbReference type="InterPro" id="IPR005764">
    <property type="entry name" value="Ade_phspho_trans"/>
</dbReference>
<evidence type="ECO:0000256" key="9">
    <source>
        <dbReference type="ARBA" id="ARBA00022679"/>
    </source>
</evidence>
<comment type="subcellular location">
    <subcellularLocation>
        <location evidence="3">Cytoplasm</location>
    </subcellularLocation>
</comment>
<comment type="similarity">
    <text evidence="5">Belongs to the purine/pyrimidine phosphoribosyltransferase family.</text>
</comment>
<evidence type="ECO:0000256" key="2">
    <source>
        <dbReference type="ARBA" id="ARBA00003968"/>
    </source>
</evidence>
<evidence type="ECO:0000256" key="7">
    <source>
        <dbReference type="ARBA" id="ARBA00022490"/>
    </source>
</evidence>
<evidence type="ECO:0000259" key="11">
    <source>
        <dbReference type="Pfam" id="PF00156"/>
    </source>
</evidence>
<reference evidence="12" key="1">
    <citation type="submission" date="2014-08" db="EMBL/GenBank/DDBJ databases">
        <authorList>
            <person name="Sharma Rahul"/>
            <person name="Thines Marco"/>
        </authorList>
    </citation>
    <scope>NUCLEOTIDE SEQUENCE</scope>
</reference>
<keyword evidence="7" id="KW-0963">Cytoplasm</keyword>
<dbReference type="GO" id="GO:0016208">
    <property type="term" value="F:AMP binding"/>
    <property type="evidence" value="ECO:0007669"/>
    <property type="project" value="TreeGrafter"/>
</dbReference>
<keyword evidence="10" id="KW-0660">Purine salvage</keyword>
<sequence length="200" mass="21459">MSAPSEIANPPATTEVPTSDVAHLKSKMGLHPNFPIKGVTFIDFLPILRDPQDFEMLLTHFLNHIYTVTMPKAGIKKIDAIVGLDARGFLLGPPLALRLGCSFVPVRKAKKLPGACHKVTYSLEYGEDAFEIQEGSLPEGANVLVVDDLIATGGSASAAGQLVKKAGGKTIEYLFVVGLPFLNGDKKLDAPSYWIVEGED</sequence>
<evidence type="ECO:0000256" key="1">
    <source>
        <dbReference type="ARBA" id="ARBA00000868"/>
    </source>
</evidence>